<reference evidence="1 2" key="1">
    <citation type="submission" date="2023-12" db="EMBL/GenBank/DDBJ databases">
        <title>Whole-genome sequencing of halo(alkali)philic microorganisms from hypersaline lakes.</title>
        <authorList>
            <person name="Sorokin D.Y."/>
            <person name="Merkel A.Y."/>
            <person name="Messina E."/>
            <person name="Yakimov M."/>
        </authorList>
    </citation>
    <scope>NUCLEOTIDE SEQUENCE [LARGE SCALE GENOMIC DNA]</scope>
    <source>
        <strain evidence="1 2">AB-CW1</strain>
    </source>
</reference>
<organism evidence="1 2">
    <name type="scientific">Natronospira elongata</name>
    <dbReference type="NCBI Taxonomy" id="3110268"/>
    <lineage>
        <taxon>Bacteria</taxon>
        <taxon>Pseudomonadati</taxon>
        <taxon>Pseudomonadota</taxon>
        <taxon>Gammaproteobacteria</taxon>
        <taxon>Natronospirales</taxon>
        <taxon>Natronospiraceae</taxon>
        <taxon>Natronospira</taxon>
    </lineage>
</organism>
<dbReference type="EMBL" id="JAYGII010000052">
    <property type="protein sequence ID" value="MEA5446735.1"/>
    <property type="molecule type" value="Genomic_DNA"/>
</dbReference>
<gene>
    <name evidence="1" type="ORF">VCB98_12985</name>
</gene>
<dbReference type="SUPFAM" id="SSF48452">
    <property type="entry name" value="TPR-like"/>
    <property type="match status" value="1"/>
</dbReference>
<keyword evidence="2" id="KW-1185">Reference proteome</keyword>
<dbReference type="Proteomes" id="UP001302316">
    <property type="component" value="Unassembled WGS sequence"/>
</dbReference>
<feature type="non-terminal residue" evidence="1">
    <location>
        <position position="1"/>
    </location>
</feature>
<accession>A0AAP6JGT6</accession>
<proteinExistence type="predicted"/>
<evidence type="ECO:0000313" key="2">
    <source>
        <dbReference type="Proteomes" id="UP001302316"/>
    </source>
</evidence>
<name>A0AAP6JGT6_9GAMM</name>
<dbReference type="Gene3D" id="1.25.40.10">
    <property type="entry name" value="Tetratricopeptide repeat domain"/>
    <property type="match status" value="1"/>
</dbReference>
<comment type="caution">
    <text evidence="1">The sequence shown here is derived from an EMBL/GenBank/DDBJ whole genome shotgun (WGS) entry which is preliminary data.</text>
</comment>
<dbReference type="RefSeq" id="WP_346053223.1">
    <property type="nucleotide sequence ID" value="NZ_JAYGII010000052.1"/>
</dbReference>
<sequence>LSEARRHFRRAVRMHPDEHEFQFALARVEYELGNLRRASRYLGRARSIGPAHYAERYQAKLDSINEARER</sequence>
<dbReference type="AlphaFoldDB" id="A0AAP6JGT6"/>
<evidence type="ECO:0000313" key="1">
    <source>
        <dbReference type="EMBL" id="MEA5446735.1"/>
    </source>
</evidence>
<dbReference type="Pfam" id="PF14559">
    <property type="entry name" value="TPR_19"/>
    <property type="match status" value="1"/>
</dbReference>
<dbReference type="InterPro" id="IPR011990">
    <property type="entry name" value="TPR-like_helical_dom_sf"/>
</dbReference>
<protein>
    <submittedName>
        <fullName evidence="1">Tetratricopeptide repeat protein</fullName>
    </submittedName>
</protein>